<keyword evidence="5" id="KW-1185">Reference proteome</keyword>
<dbReference type="SMART" id="SM00962">
    <property type="entry name" value="SRP54"/>
    <property type="match status" value="1"/>
</dbReference>
<dbReference type="STRING" id="1921510.BSL82_07770"/>
<dbReference type="OrthoDB" id="9778554at2"/>
<evidence type="ECO:0000256" key="2">
    <source>
        <dbReference type="ARBA" id="ARBA00023134"/>
    </source>
</evidence>
<evidence type="ECO:0000313" key="5">
    <source>
        <dbReference type="Proteomes" id="UP000182063"/>
    </source>
</evidence>
<dbReference type="KEGG" id="sphj:BSL82_07770"/>
<sequence length="317" mass="33766">MQTTTITAPDSRSALNRVMDALGPDAVIIQTRKTRGGVEVVAGVERRMPPIAPQALKPRHDPMVRFIAQARAVGVDPELLSAELAICGDDLADVWSRFTLRVERELALAPLPHRDLAHLCVVGDSGSAKTTTLAQLAAMARSEWPHEPVALLAADRRLGAREQLRIISGMIGVPMVEPEPRESLADAVVRLGGSRRLFIDMPSDPRLAACETEELRLRFGRVGTLTVLCTLPLNGQLARHRQVAQLFASEFDGYVLTHAGETLPPGAALHMLLESGIPLAAIGRSAELADGLATARGTSLCRMIAAALSAGGSAALQ</sequence>
<dbReference type="RefSeq" id="WP_072596767.1">
    <property type="nucleotide sequence ID" value="NZ_CP018221.1"/>
</dbReference>
<dbReference type="Gene3D" id="3.40.50.300">
    <property type="entry name" value="P-loop containing nucleotide triphosphate hydrolases"/>
    <property type="match status" value="1"/>
</dbReference>
<reference evidence="5" key="1">
    <citation type="submission" date="2016-11" db="EMBL/GenBank/DDBJ databases">
        <title>Complete Genome Sequence of alachlor-degrading Sphingomonas sp. strain JJ-A5.</title>
        <authorList>
            <person name="Lee H."/>
            <person name="Ka J.-O."/>
        </authorList>
    </citation>
    <scope>NUCLEOTIDE SEQUENCE [LARGE SCALE GENOMIC DNA]</scope>
    <source>
        <strain evidence="5">JJ-A5</strain>
    </source>
</reference>
<dbReference type="Pfam" id="PF00448">
    <property type="entry name" value="SRP54"/>
    <property type="match status" value="1"/>
</dbReference>
<name>A0A1L3ZUB5_9SPHN</name>
<proteinExistence type="predicted"/>
<feature type="domain" description="SRP54-type proteins GTP-binding" evidence="3">
    <location>
        <begin position="116"/>
        <end position="306"/>
    </location>
</feature>
<dbReference type="SUPFAM" id="SSF52540">
    <property type="entry name" value="P-loop containing nucleoside triphosphate hydrolases"/>
    <property type="match status" value="1"/>
</dbReference>
<keyword evidence="2" id="KW-0342">GTP-binding</keyword>
<dbReference type="InterPro" id="IPR027417">
    <property type="entry name" value="P-loop_NTPase"/>
</dbReference>
<keyword evidence="1" id="KW-0547">Nucleotide-binding</keyword>
<protein>
    <recommendedName>
        <fullName evidence="3">SRP54-type proteins GTP-binding domain-containing protein</fullName>
    </recommendedName>
</protein>
<accession>A0A1L3ZUB5</accession>
<dbReference type="AlphaFoldDB" id="A0A1L3ZUB5"/>
<gene>
    <name evidence="4" type="ORF">BSL82_07770</name>
</gene>
<dbReference type="EMBL" id="CP018221">
    <property type="protein sequence ID" value="API59218.1"/>
    <property type="molecule type" value="Genomic_DNA"/>
</dbReference>
<dbReference type="InterPro" id="IPR000897">
    <property type="entry name" value="SRP54_GTPase_dom"/>
</dbReference>
<dbReference type="GO" id="GO:0005525">
    <property type="term" value="F:GTP binding"/>
    <property type="evidence" value="ECO:0007669"/>
    <property type="project" value="UniProtKB-KW"/>
</dbReference>
<evidence type="ECO:0000313" key="4">
    <source>
        <dbReference type="EMBL" id="API59218.1"/>
    </source>
</evidence>
<dbReference type="GO" id="GO:0006614">
    <property type="term" value="P:SRP-dependent cotranslational protein targeting to membrane"/>
    <property type="evidence" value="ECO:0007669"/>
    <property type="project" value="InterPro"/>
</dbReference>
<dbReference type="Proteomes" id="UP000182063">
    <property type="component" value="Chromosome"/>
</dbReference>
<evidence type="ECO:0000256" key="1">
    <source>
        <dbReference type="ARBA" id="ARBA00022741"/>
    </source>
</evidence>
<evidence type="ECO:0000259" key="3">
    <source>
        <dbReference type="SMART" id="SM00962"/>
    </source>
</evidence>
<organism evidence="4 5">
    <name type="scientific">Tardibacter chloracetimidivorans</name>
    <dbReference type="NCBI Taxonomy" id="1921510"/>
    <lineage>
        <taxon>Bacteria</taxon>
        <taxon>Pseudomonadati</taxon>
        <taxon>Pseudomonadota</taxon>
        <taxon>Alphaproteobacteria</taxon>
        <taxon>Sphingomonadales</taxon>
        <taxon>Sphingomonadaceae</taxon>
        <taxon>Tardibacter</taxon>
    </lineage>
</organism>